<evidence type="ECO:0000256" key="8">
    <source>
        <dbReference type="ARBA" id="ARBA00022553"/>
    </source>
</evidence>
<evidence type="ECO:0000256" key="19">
    <source>
        <dbReference type="ARBA" id="ARBA00023170"/>
    </source>
</evidence>
<dbReference type="EnsemblPlants" id="TraesCS7D02G341100.1">
    <property type="protein sequence ID" value="TraesCS7D02G341100.1"/>
    <property type="gene ID" value="TraesCS7D02G341100"/>
</dbReference>
<dbReference type="EC" id="2.7.11.1" evidence="5"/>
<dbReference type="Pfam" id="PF13855">
    <property type="entry name" value="LRR_8"/>
    <property type="match status" value="4"/>
</dbReference>
<dbReference type="Pfam" id="PF08263">
    <property type="entry name" value="LRRNT_2"/>
    <property type="match status" value="1"/>
</dbReference>
<evidence type="ECO:0000256" key="15">
    <source>
        <dbReference type="ARBA" id="ARBA00022777"/>
    </source>
</evidence>
<feature type="signal peptide" evidence="27">
    <location>
        <begin position="1"/>
        <end position="26"/>
    </location>
</feature>
<dbReference type="InterPro" id="IPR003591">
    <property type="entry name" value="Leu-rich_rpt_typical-subtyp"/>
</dbReference>
<dbReference type="Gramene" id="TraesARI7D03G04489950.1">
    <property type="protein sequence ID" value="TraesARI7D03G04489950.1"/>
    <property type="gene ID" value="TraesARI7D03G04489950"/>
</dbReference>
<dbReference type="Gramene" id="TraesCS7D02G341100.1">
    <property type="protein sequence ID" value="TraesCS7D02G341100.1"/>
    <property type="gene ID" value="TraesCS7D02G341100"/>
</dbReference>
<dbReference type="Gramene" id="TraesJAG7D03G04396640.1">
    <property type="protein sequence ID" value="TraesJAG7D03G04396640.1"/>
    <property type="gene ID" value="TraesJAG7D03G04396640"/>
</dbReference>
<dbReference type="InterPro" id="IPR011009">
    <property type="entry name" value="Kinase-like_dom_sf"/>
</dbReference>
<dbReference type="OrthoDB" id="676979at2759"/>
<keyword evidence="14" id="KW-0547">Nucleotide-binding</keyword>
<keyword evidence="20" id="KW-0325">Glycoprotein</keyword>
<dbReference type="SMART" id="SM00220">
    <property type="entry name" value="S_TKc"/>
    <property type="match status" value="1"/>
</dbReference>
<evidence type="ECO:0000256" key="26">
    <source>
        <dbReference type="SAM" id="Phobius"/>
    </source>
</evidence>
<dbReference type="Gramene" id="TraesPARA_EIv1.0_2589800.1">
    <property type="protein sequence ID" value="TraesPARA_EIv1.0_2589800.1.CDS"/>
    <property type="gene ID" value="TraesPARA_EIv1.0_2589800"/>
</dbReference>
<dbReference type="InterPro" id="IPR001611">
    <property type="entry name" value="Leu-rich_rpt"/>
</dbReference>
<evidence type="ECO:0000256" key="14">
    <source>
        <dbReference type="ARBA" id="ARBA00022741"/>
    </source>
</evidence>
<keyword evidence="11 26" id="KW-0812">Transmembrane</keyword>
<evidence type="ECO:0000256" key="16">
    <source>
        <dbReference type="ARBA" id="ARBA00022840"/>
    </source>
</evidence>
<dbReference type="InterPro" id="IPR051716">
    <property type="entry name" value="Plant_RL_S/T_kinase"/>
</dbReference>
<evidence type="ECO:0000256" key="4">
    <source>
        <dbReference type="ARBA" id="ARBA00008684"/>
    </source>
</evidence>
<evidence type="ECO:0000256" key="6">
    <source>
        <dbReference type="ARBA" id="ARBA00022475"/>
    </source>
</evidence>
<evidence type="ECO:0000256" key="2">
    <source>
        <dbReference type="ARBA" id="ARBA00004389"/>
    </source>
</evidence>
<evidence type="ECO:0000256" key="21">
    <source>
        <dbReference type="ARBA" id="ARBA00047899"/>
    </source>
</evidence>
<evidence type="ECO:0000256" key="13">
    <source>
        <dbReference type="ARBA" id="ARBA00022737"/>
    </source>
</evidence>
<dbReference type="SUPFAM" id="SSF52058">
    <property type="entry name" value="L domain-like"/>
    <property type="match status" value="3"/>
</dbReference>
<evidence type="ECO:0000256" key="17">
    <source>
        <dbReference type="ARBA" id="ARBA00022989"/>
    </source>
</evidence>
<keyword evidence="9" id="KW-0433">Leucine-rich repeat</keyword>
<dbReference type="Gramene" id="TraesKAR7D01G0316050.2">
    <property type="protein sequence ID" value="cds.TraesKAR7D01G0316050.2"/>
    <property type="gene ID" value="TraesKAR7D01G0316050"/>
</dbReference>
<dbReference type="FunFam" id="1.10.510.10:FF:000358">
    <property type="entry name" value="Putative leucine-rich repeat receptor-like serine/threonine-protein kinase"/>
    <property type="match status" value="1"/>
</dbReference>
<comment type="subcellular location">
    <subcellularLocation>
        <location evidence="1">Cell membrane</location>
        <topology evidence="1">Single-pass membrane protein</topology>
    </subcellularLocation>
    <subcellularLocation>
        <location evidence="2">Endoplasmic reticulum membrane</location>
        <topology evidence="2">Single-pass membrane protein</topology>
    </subcellularLocation>
    <subcellularLocation>
        <location evidence="3">Membrane</location>
        <topology evidence="3">Single-pass type I membrane protein</topology>
    </subcellularLocation>
</comment>
<dbReference type="FunFam" id="3.80.10.10:FF:000041">
    <property type="entry name" value="LRR receptor-like serine/threonine-protein kinase ERECTA"/>
    <property type="match status" value="1"/>
</dbReference>
<sequence length="1151" mass="125032">MEPSFPTLLLSLSTFLVAFFFPCTHSLDAAAPSWNNSDADLQTLLCLKSGLASNRTTGALATWRHDSQSFCQWRGVTCSTVQSAAPRVVALDLMSLNLTGQIPPCIGNLSFLTRINMPDNKISGSIPPEIGRLAQLRQLNLSINSIGGVIPNALSMCSRLEIISLSSNLLEGEIPSDLAQSPSLEQLVLSDNFLQGHIPPGFALLRNLSILSFATNKLSGPIPQFLGGNSRLTKLALNNNAFTGEIPRFLANSSSLAYLNLASNKLHGEIPPALFNSSLLYTLNLSYNGFSGSIPSFSHASSPLKYLSFTSNNLSGSIPSSLGNFSSLSFLLLALNNLQETIPESLGSLAGLQVLDMTYNNLSGTVPPTIYAIPSLTYLGLGANQLSGRIPTSIGHTLPRIQMLVMQGNQFDGPVPASLANASDLKYLGLRNNAFGGVIPSLGSLTNLVTLDLGDNLLEAGDWTFLSSLTSCTQLQMLYLDRNNLQGELPTSIGNLPKNLQWLLLNDNQITGFIHPDIGNLSSLTLIHMERNFLSGNIPATLGNIQTLFVLNLAENIFSGEVPRSIGNLEKLSELYLEKNILSGSIPASLAGCRSLTRLNLSCNTFHGSIPPKLFSISSLSEGLDLSYNQLTGLIPSEVSSLNNLELLNLSNNQLSGKIPNSLGQCLHLESLRLDTNYLQGGIPGSFMNLRGVVEMDLSQNSLSGEIPSFFESFSSLQLLNLSFNNFQGPVPTTGVFGNSSLVLIQGNKNLCTNSQMLQLQPCIKSTFKRKRSSYVLMVVVPIVTIVLVSLICAIAIVHRKREPTKQPINQHSEGWKRFSYHDLYKATGGFSSINLVGEGGCGSVYTGTFLAEPRIAAVKVFRLDQDGASKSFIAECEALKNTRHRNLVRVISMCSTFDPSGNEFKALVLEHMSNGSLESWLHPVPENHGSKRPLNLGLRIRIATDIAAALDYLHNRCMPPLIHCDLKPSNVLLDDDMCARVGDFGLSKFLYDHPSKSLIGARGSIGYIAPEYGMGSKMSTEGDVYSYGIILIEMVMGKNPTDEMFKDGHSLHKFVELAFPHKIGDILEPSLIPQYQGEHTSKSSGHGTHVMVGMQECTMQLVKLGLKCSVDSPKDRPTMQEVYTEVMSIKETFLGLHERTNEISVIRLFE</sequence>
<keyword evidence="17 26" id="KW-1133">Transmembrane helix</keyword>
<dbReference type="Pfam" id="PF00069">
    <property type="entry name" value="Pkinase"/>
    <property type="match status" value="1"/>
</dbReference>
<keyword evidence="18 26" id="KW-0472">Membrane</keyword>
<dbReference type="InterPro" id="IPR008271">
    <property type="entry name" value="Ser/Thr_kinase_AS"/>
</dbReference>
<keyword evidence="12 27" id="KW-0732">Signal</keyword>
<keyword evidence="16" id="KW-0067">ATP-binding</keyword>
<keyword evidence="19" id="KW-0675">Receptor</keyword>
<evidence type="ECO:0000256" key="24">
    <source>
        <dbReference type="ARBA" id="ARBA00056628"/>
    </source>
</evidence>
<dbReference type="FunFam" id="3.30.200.20:FF:000432">
    <property type="entry name" value="LRR receptor-like serine/threonine-protein kinase EFR"/>
    <property type="match status" value="1"/>
</dbReference>
<gene>
    <name evidence="29" type="primary">LOC123168460</name>
</gene>
<dbReference type="PROSITE" id="PS00108">
    <property type="entry name" value="PROTEIN_KINASE_ST"/>
    <property type="match status" value="1"/>
</dbReference>
<reference evidence="29" key="1">
    <citation type="submission" date="2018-08" db="EMBL/GenBank/DDBJ databases">
        <authorList>
            <person name="Rossello M."/>
        </authorList>
    </citation>
    <scope>NUCLEOTIDE SEQUENCE [LARGE SCALE GENOMIC DNA]</scope>
    <source>
        <strain evidence="29">cv. Chinese Spring</strain>
    </source>
</reference>
<comment type="similarity">
    <text evidence="4">Belongs to the protein kinase superfamily. Ser/Thr protein kinase family.</text>
</comment>
<evidence type="ECO:0000256" key="27">
    <source>
        <dbReference type="SAM" id="SignalP"/>
    </source>
</evidence>
<dbReference type="Gene3D" id="3.30.200.20">
    <property type="entry name" value="Phosphorylase Kinase, domain 1"/>
    <property type="match status" value="1"/>
</dbReference>
<keyword evidence="30" id="KW-1185">Reference proteome</keyword>
<dbReference type="Gramene" id="TraesKAR7D01G0316050.1">
    <property type="protein sequence ID" value="cds.TraesKAR7D01G0316050.1"/>
    <property type="gene ID" value="TraesKAR7D01G0316050"/>
</dbReference>
<evidence type="ECO:0000256" key="9">
    <source>
        <dbReference type="ARBA" id="ARBA00022614"/>
    </source>
</evidence>
<evidence type="ECO:0000256" key="23">
    <source>
        <dbReference type="ARBA" id="ARBA00054320"/>
    </source>
</evidence>
<dbReference type="GO" id="GO:0009755">
    <property type="term" value="P:hormone-mediated signaling pathway"/>
    <property type="evidence" value="ECO:0000318"/>
    <property type="project" value="GO_Central"/>
</dbReference>
<evidence type="ECO:0000256" key="11">
    <source>
        <dbReference type="ARBA" id="ARBA00022692"/>
    </source>
</evidence>
<dbReference type="PaxDb" id="4565-Traes_7DL_F2E695B64.1"/>
<dbReference type="GO" id="GO:0005524">
    <property type="term" value="F:ATP binding"/>
    <property type="evidence" value="ECO:0007669"/>
    <property type="project" value="UniProtKB-KW"/>
</dbReference>
<comment type="function">
    <text evidence="24">The processed protein kinase Xa21 chain released by protein cleavage after X.oryzae pv. oryzae protein Ax21 detection translocates into the nucleus where it can bind and regulate WRKY62, a transcription factor. Confers resistance to the bacterial pathogen X.oryzae pv. oryzae (Xoo).</text>
</comment>
<dbReference type="Pfam" id="PF00560">
    <property type="entry name" value="LRR_1"/>
    <property type="match status" value="5"/>
</dbReference>
<evidence type="ECO:0000256" key="20">
    <source>
        <dbReference type="ARBA" id="ARBA00023180"/>
    </source>
</evidence>
<dbReference type="PROSITE" id="PS50011">
    <property type="entry name" value="PROTEIN_KINASE_DOM"/>
    <property type="match status" value="1"/>
</dbReference>
<evidence type="ECO:0000256" key="25">
    <source>
        <dbReference type="ARBA" id="ARBA00072040"/>
    </source>
</evidence>
<keyword evidence="6" id="KW-1003">Cell membrane</keyword>
<dbReference type="InterPro" id="IPR013210">
    <property type="entry name" value="LRR_N_plant-typ"/>
</dbReference>
<dbReference type="Gramene" id="TraesJUL7D03G04457520.1">
    <property type="protein sequence ID" value="TraesJUL7D03G04457520.1"/>
    <property type="gene ID" value="TraesJUL7D03G04457520"/>
</dbReference>
<evidence type="ECO:0000313" key="30">
    <source>
        <dbReference type="Proteomes" id="UP000019116"/>
    </source>
</evidence>
<keyword evidence="10" id="KW-0808">Transferase</keyword>
<organism evidence="29">
    <name type="scientific">Triticum aestivum</name>
    <name type="common">Wheat</name>
    <dbReference type="NCBI Taxonomy" id="4565"/>
    <lineage>
        <taxon>Eukaryota</taxon>
        <taxon>Viridiplantae</taxon>
        <taxon>Streptophyta</taxon>
        <taxon>Embryophyta</taxon>
        <taxon>Tracheophyta</taxon>
        <taxon>Spermatophyta</taxon>
        <taxon>Magnoliopsida</taxon>
        <taxon>Liliopsida</taxon>
        <taxon>Poales</taxon>
        <taxon>Poaceae</taxon>
        <taxon>BOP clade</taxon>
        <taxon>Pooideae</taxon>
        <taxon>Triticodae</taxon>
        <taxon>Triticeae</taxon>
        <taxon>Triticinae</taxon>
        <taxon>Triticum</taxon>
    </lineage>
</organism>
<keyword evidence="15" id="KW-0418">Kinase</keyword>
<evidence type="ECO:0000256" key="5">
    <source>
        <dbReference type="ARBA" id="ARBA00012513"/>
    </source>
</evidence>
<dbReference type="FunFam" id="3.80.10.10:FF:001158">
    <property type="entry name" value="Leucine-rich repeat protein kinase family protein"/>
    <property type="match status" value="1"/>
</dbReference>
<comment type="function">
    <text evidence="23">Receptor kinase that detects X.oryzae pv. oryzae protein Ax21 to promote innate immunity. Following X.oryzae pv. oryzae protein Ax21 detection, undergoes cleavage, releasing the processed protein kinase Xa21 chain.</text>
</comment>
<dbReference type="Gramene" id="TraesSTA7D03G04407470.1">
    <property type="protein sequence ID" value="TraesSTA7D03G04407470.1"/>
    <property type="gene ID" value="TraesSTA7D03G04407470"/>
</dbReference>
<dbReference type="STRING" id="4565.A0A3B6TLS5"/>
<proteinExistence type="inferred from homology"/>
<dbReference type="GO" id="GO:0004674">
    <property type="term" value="F:protein serine/threonine kinase activity"/>
    <property type="evidence" value="ECO:0007669"/>
    <property type="project" value="UniProtKB-KW"/>
</dbReference>
<dbReference type="Proteomes" id="UP000019116">
    <property type="component" value="Chromosome 7D"/>
</dbReference>
<evidence type="ECO:0000256" key="7">
    <source>
        <dbReference type="ARBA" id="ARBA00022527"/>
    </source>
</evidence>
<keyword evidence="8" id="KW-0597">Phosphoprotein</keyword>
<evidence type="ECO:0000256" key="22">
    <source>
        <dbReference type="ARBA" id="ARBA00048679"/>
    </source>
</evidence>
<evidence type="ECO:0000259" key="28">
    <source>
        <dbReference type="PROSITE" id="PS50011"/>
    </source>
</evidence>
<feature type="chain" id="PRO_5043181172" description="Receptor kinase-like protein Xa21" evidence="27">
    <location>
        <begin position="27"/>
        <end position="1151"/>
    </location>
</feature>
<dbReference type="Gene3D" id="1.10.510.10">
    <property type="entry name" value="Transferase(Phosphotransferase) domain 1"/>
    <property type="match status" value="1"/>
</dbReference>
<dbReference type="PANTHER" id="PTHR48053:SF28">
    <property type="entry name" value="PROTEIN KINASE DOMAIN-CONTAINING PROTEIN"/>
    <property type="match status" value="1"/>
</dbReference>
<keyword evidence="7" id="KW-0723">Serine/threonine-protein kinase</keyword>
<evidence type="ECO:0000256" key="3">
    <source>
        <dbReference type="ARBA" id="ARBA00004479"/>
    </source>
</evidence>
<reference evidence="29" key="2">
    <citation type="submission" date="2018-10" db="UniProtKB">
        <authorList>
            <consortium name="EnsemblPlants"/>
        </authorList>
    </citation>
    <scope>IDENTIFICATION</scope>
</reference>
<comment type="catalytic activity">
    <reaction evidence="21">
        <text>L-threonyl-[protein] + ATP = O-phospho-L-threonyl-[protein] + ADP + H(+)</text>
        <dbReference type="Rhea" id="RHEA:46608"/>
        <dbReference type="Rhea" id="RHEA-COMP:11060"/>
        <dbReference type="Rhea" id="RHEA-COMP:11605"/>
        <dbReference type="ChEBI" id="CHEBI:15378"/>
        <dbReference type="ChEBI" id="CHEBI:30013"/>
        <dbReference type="ChEBI" id="CHEBI:30616"/>
        <dbReference type="ChEBI" id="CHEBI:61977"/>
        <dbReference type="ChEBI" id="CHEBI:456216"/>
        <dbReference type="EC" id="2.7.11.1"/>
    </reaction>
</comment>
<dbReference type="FunFam" id="3.80.10.10:FF:000288">
    <property type="entry name" value="LRR receptor-like serine/threonine-protein kinase EFR"/>
    <property type="match status" value="1"/>
</dbReference>
<dbReference type="Gramene" id="TraesCS7D03G0805100.1">
    <property type="protein sequence ID" value="TraesCS7D03G0805100.1.CDS"/>
    <property type="gene ID" value="TraesCS7D03G0805100"/>
</dbReference>
<dbReference type="Gramene" id="TraesNOR7D03G04462480.1">
    <property type="protein sequence ID" value="TraesNOR7D03G04462480.1"/>
    <property type="gene ID" value="TraesNOR7D03G04462480"/>
</dbReference>
<dbReference type="Gramene" id="TraesMAC7D03G04405460.1">
    <property type="protein sequence ID" value="TraesMAC7D03G04405460.1"/>
    <property type="gene ID" value="TraesMAC7D03G04405460"/>
</dbReference>
<dbReference type="GeneID" id="123168460"/>
<dbReference type="RefSeq" id="XP_044442282.1">
    <property type="nucleotide sequence ID" value="XM_044586347.1"/>
</dbReference>
<feature type="domain" description="Protein kinase" evidence="28">
    <location>
        <begin position="831"/>
        <end position="1135"/>
    </location>
</feature>
<dbReference type="GO" id="GO:0038023">
    <property type="term" value="F:signaling receptor activity"/>
    <property type="evidence" value="ECO:0000318"/>
    <property type="project" value="GO_Central"/>
</dbReference>
<dbReference type="AlphaFoldDB" id="A0A3B6TLS5"/>
<dbReference type="Gramene" id="TraesLDM7D03G04419930.1">
    <property type="protein sequence ID" value="TraesLDM7D03G04419930.1"/>
    <property type="gene ID" value="TraesLDM7D03G04419930"/>
</dbReference>
<evidence type="ECO:0000256" key="10">
    <source>
        <dbReference type="ARBA" id="ARBA00022679"/>
    </source>
</evidence>
<protein>
    <recommendedName>
        <fullName evidence="25">Receptor kinase-like protein Xa21</fullName>
        <ecNumber evidence="5">2.7.11.1</ecNumber>
    </recommendedName>
</protein>
<dbReference type="InterPro" id="IPR032675">
    <property type="entry name" value="LRR_dom_sf"/>
</dbReference>
<dbReference type="GO" id="GO:0005886">
    <property type="term" value="C:plasma membrane"/>
    <property type="evidence" value="ECO:0000318"/>
    <property type="project" value="GO_Central"/>
</dbReference>
<dbReference type="SUPFAM" id="SSF56112">
    <property type="entry name" value="Protein kinase-like (PK-like)"/>
    <property type="match status" value="1"/>
</dbReference>
<dbReference type="SMR" id="A0A3B6TLS5"/>
<dbReference type="FunFam" id="3.80.10.10:FF:000101">
    <property type="entry name" value="LRR receptor-like serine/threonine-protein kinase ERECTA"/>
    <property type="match status" value="1"/>
</dbReference>
<evidence type="ECO:0000256" key="1">
    <source>
        <dbReference type="ARBA" id="ARBA00004162"/>
    </source>
</evidence>
<dbReference type="Gramene" id="TraesSYM7D03G04467240.1">
    <property type="protein sequence ID" value="TraesSYM7D03G04467240.1"/>
    <property type="gene ID" value="TraesSYM7D03G04467240"/>
</dbReference>
<dbReference type="PROSITE" id="PS51450">
    <property type="entry name" value="LRR"/>
    <property type="match status" value="1"/>
</dbReference>
<evidence type="ECO:0000313" key="29">
    <source>
        <dbReference type="EnsemblPlants" id="TraesCS7D02G341100.1"/>
    </source>
</evidence>
<evidence type="ECO:0000256" key="18">
    <source>
        <dbReference type="ARBA" id="ARBA00023136"/>
    </source>
</evidence>
<comment type="catalytic activity">
    <reaction evidence="22">
        <text>L-seryl-[protein] + ATP = O-phospho-L-seryl-[protein] + ADP + H(+)</text>
        <dbReference type="Rhea" id="RHEA:17989"/>
        <dbReference type="Rhea" id="RHEA-COMP:9863"/>
        <dbReference type="Rhea" id="RHEA-COMP:11604"/>
        <dbReference type="ChEBI" id="CHEBI:15378"/>
        <dbReference type="ChEBI" id="CHEBI:29999"/>
        <dbReference type="ChEBI" id="CHEBI:30616"/>
        <dbReference type="ChEBI" id="CHEBI:83421"/>
        <dbReference type="ChEBI" id="CHEBI:456216"/>
        <dbReference type="EC" id="2.7.11.1"/>
    </reaction>
</comment>
<dbReference type="InterPro" id="IPR000719">
    <property type="entry name" value="Prot_kinase_dom"/>
</dbReference>
<feature type="transmembrane region" description="Helical" evidence="26">
    <location>
        <begin position="775"/>
        <end position="798"/>
    </location>
</feature>
<dbReference type="PANTHER" id="PTHR48053">
    <property type="entry name" value="LEUCINE RICH REPEAT FAMILY PROTEIN, EXPRESSED"/>
    <property type="match status" value="1"/>
</dbReference>
<dbReference type="SMART" id="SM00369">
    <property type="entry name" value="LRR_TYP"/>
    <property type="match status" value="7"/>
</dbReference>
<keyword evidence="13" id="KW-0677">Repeat</keyword>
<dbReference type="GO" id="GO:0005789">
    <property type="term" value="C:endoplasmic reticulum membrane"/>
    <property type="evidence" value="ECO:0007669"/>
    <property type="project" value="UniProtKB-SubCell"/>
</dbReference>
<evidence type="ECO:0000256" key="12">
    <source>
        <dbReference type="ARBA" id="ARBA00022729"/>
    </source>
</evidence>
<accession>A0A3B6TLS5</accession>
<dbReference type="Gene3D" id="3.80.10.10">
    <property type="entry name" value="Ribonuclease Inhibitor"/>
    <property type="match status" value="4"/>
</dbReference>
<name>A0A3B6TLS5_WHEAT</name>